<dbReference type="InterPro" id="IPR013785">
    <property type="entry name" value="Aldolase_TIM"/>
</dbReference>
<evidence type="ECO:0000256" key="7">
    <source>
        <dbReference type="ARBA" id="ARBA00022643"/>
    </source>
</evidence>
<evidence type="ECO:0000313" key="13">
    <source>
        <dbReference type="EMBL" id="RDZ09206.1"/>
    </source>
</evidence>
<keyword evidence="7" id="KW-0288">FMN</keyword>
<evidence type="ECO:0000313" key="14">
    <source>
        <dbReference type="Proteomes" id="UP000256519"/>
    </source>
</evidence>
<dbReference type="Pfam" id="PF03060">
    <property type="entry name" value="NMO"/>
    <property type="match status" value="1"/>
</dbReference>
<evidence type="ECO:0000256" key="10">
    <source>
        <dbReference type="ARBA" id="ARBA00023033"/>
    </source>
</evidence>
<dbReference type="PANTHER" id="PTHR42747:SF3">
    <property type="entry name" value="NITRONATE MONOOXYGENASE-RELATED"/>
    <property type="match status" value="1"/>
</dbReference>
<dbReference type="Proteomes" id="UP000256519">
    <property type="component" value="Unassembled WGS sequence"/>
</dbReference>
<dbReference type="CDD" id="cd04730">
    <property type="entry name" value="NPD_like"/>
    <property type="match status" value="1"/>
</dbReference>
<sequence>MNLYNRVCEVLDIKVPIIQAGMAGDKITTVDLIVNVCEAGGLGTLGAAYMHPEDIRQAVREIRKYTNRTFAVNLFTTEMADNTVGIEGVQQVLDTMRGVLDIKRGDQEVKTKNLFKEQFKVLVEEQVPVVSTAFGILPPYAMKIAKENDMKVITMITTVREALTAQEKGTDVIVAQGSEAGGHRGTFDVNECPNGANIGLFSLVPQLVDQVDVPVIATGGIMDGRGLIAALALGASGVQMGTAFLATQESGAHPCYKEALHESNEESTVLTRHFSGRPARGIANTFIKEFDNSKIQPLCFPTQNTITGEIRKAAAKQGNKEYMSLWCGQSTRLLKKDKTAAEIVTDTIQQAKSILQTFSYG</sequence>
<keyword evidence="9" id="KW-0560">Oxidoreductase</keyword>
<dbReference type="InterPro" id="IPR004136">
    <property type="entry name" value="NMO"/>
</dbReference>
<evidence type="ECO:0000256" key="2">
    <source>
        <dbReference type="ARBA" id="ARBA00003535"/>
    </source>
</evidence>
<comment type="cofactor">
    <cofactor evidence="1">
        <name>FMN</name>
        <dbReference type="ChEBI" id="CHEBI:58210"/>
    </cofactor>
</comment>
<evidence type="ECO:0000256" key="12">
    <source>
        <dbReference type="ARBA" id="ARBA00049401"/>
    </source>
</evidence>
<evidence type="ECO:0000256" key="4">
    <source>
        <dbReference type="ARBA" id="ARBA00013457"/>
    </source>
</evidence>
<dbReference type="GO" id="GO:0009636">
    <property type="term" value="P:response to toxic substance"/>
    <property type="evidence" value="ECO:0007669"/>
    <property type="project" value="UniProtKB-KW"/>
</dbReference>
<evidence type="ECO:0000256" key="5">
    <source>
        <dbReference type="ARBA" id="ARBA00022575"/>
    </source>
</evidence>
<evidence type="ECO:0000256" key="6">
    <source>
        <dbReference type="ARBA" id="ARBA00022630"/>
    </source>
</evidence>
<comment type="caution">
    <text evidence="13">The sequence shown here is derived from an EMBL/GenBank/DDBJ whole genome shotgun (WGS) entry which is preliminary data.</text>
</comment>
<name>A0A3D8WVK9_PRIMG</name>
<dbReference type="Gene3D" id="3.20.20.70">
    <property type="entry name" value="Aldolase class I"/>
    <property type="match status" value="1"/>
</dbReference>
<dbReference type="AlphaFoldDB" id="A0A3D8WVK9"/>
<dbReference type="GO" id="GO:0000166">
    <property type="term" value="F:nucleotide binding"/>
    <property type="evidence" value="ECO:0007669"/>
    <property type="project" value="UniProtKB-KW"/>
</dbReference>
<gene>
    <name evidence="13" type="ORF">C3744_24940</name>
</gene>
<evidence type="ECO:0000256" key="3">
    <source>
        <dbReference type="ARBA" id="ARBA00009881"/>
    </source>
</evidence>
<comment type="function">
    <text evidence="2">Nitronate monooxygenase that uses molecular oxygen to catalyze the oxidative denitrification of alkyl nitronates. Acts on propionate 3-nitronate (P3N), the presumed physiological substrate. Probably functions in the detoxification of P3N, a metabolic poison produced by plants and fungi as a defense mechanism.</text>
</comment>
<reference evidence="13 14" key="1">
    <citation type="journal article" date="2018" name="Appl. Environ. Microbiol.">
        <title>Antimicrobial susceptibility testing and tentative epidemiological cut-off values of five Bacillus species relevant for use as animal feed additives or for plant protection.</title>
        <authorList>
            <person name="Agerso Y."/>
            <person name="Stuer-Lauridsen B."/>
            <person name="Bjerre K."/>
            <person name="Jensen M.G."/>
            <person name="Johansen E."/>
            <person name="Bennedsen M."/>
            <person name="Brockmann E."/>
            <person name="Nielsen B."/>
        </authorList>
    </citation>
    <scope>NUCLEOTIDE SEQUENCE [LARGE SCALE GENOMIC DNA]</scope>
    <source>
        <strain evidence="13 14">CHCC20162</strain>
    </source>
</reference>
<dbReference type="PANTHER" id="PTHR42747">
    <property type="entry name" value="NITRONATE MONOOXYGENASE-RELATED"/>
    <property type="match status" value="1"/>
</dbReference>
<keyword evidence="5" id="KW-0216">Detoxification</keyword>
<dbReference type="EMBL" id="PQWM01000038">
    <property type="protein sequence ID" value="RDZ09206.1"/>
    <property type="molecule type" value="Genomic_DNA"/>
</dbReference>
<comment type="similarity">
    <text evidence="3">Belongs to the nitronate monooxygenase family. NMO class I subfamily.</text>
</comment>
<proteinExistence type="inferred from homology"/>
<accession>A0A3D8WVK9</accession>
<dbReference type="RefSeq" id="WP_116077663.1">
    <property type="nucleotide sequence ID" value="NZ_CP187630.1"/>
</dbReference>
<dbReference type="FunFam" id="3.20.20.70:FF:000154">
    <property type="entry name" value="Probable nitronate monooxygenase"/>
    <property type="match status" value="1"/>
</dbReference>
<dbReference type="SUPFAM" id="SSF51412">
    <property type="entry name" value="Inosine monophosphate dehydrogenase (IMPDH)"/>
    <property type="match status" value="1"/>
</dbReference>
<keyword evidence="8" id="KW-0547">Nucleotide-binding</keyword>
<evidence type="ECO:0000256" key="8">
    <source>
        <dbReference type="ARBA" id="ARBA00022741"/>
    </source>
</evidence>
<protein>
    <recommendedName>
        <fullName evidence="4">Probable nitronate monooxygenase</fullName>
    </recommendedName>
    <alternativeName>
        <fullName evidence="11">Propionate 3-nitronate monooxygenase</fullName>
    </alternativeName>
</protein>
<keyword evidence="6" id="KW-0285">Flavoprotein</keyword>
<comment type="catalytic activity">
    <reaction evidence="12">
        <text>3 propionate 3-nitronate + 3 O2 + H2O = 3 3-oxopropanoate + 2 nitrate + nitrite + H2O2 + 3 H(+)</text>
        <dbReference type="Rhea" id="RHEA:57332"/>
        <dbReference type="ChEBI" id="CHEBI:15377"/>
        <dbReference type="ChEBI" id="CHEBI:15378"/>
        <dbReference type="ChEBI" id="CHEBI:15379"/>
        <dbReference type="ChEBI" id="CHEBI:16240"/>
        <dbReference type="ChEBI" id="CHEBI:16301"/>
        <dbReference type="ChEBI" id="CHEBI:17632"/>
        <dbReference type="ChEBI" id="CHEBI:33190"/>
        <dbReference type="ChEBI" id="CHEBI:136067"/>
    </reaction>
</comment>
<organism evidence="13 14">
    <name type="scientific">Priestia megaterium</name>
    <name type="common">Bacillus megaterium</name>
    <dbReference type="NCBI Taxonomy" id="1404"/>
    <lineage>
        <taxon>Bacteria</taxon>
        <taxon>Bacillati</taxon>
        <taxon>Bacillota</taxon>
        <taxon>Bacilli</taxon>
        <taxon>Bacillales</taxon>
        <taxon>Bacillaceae</taxon>
        <taxon>Priestia</taxon>
    </lineage>
</organism>
<evidence type="ECO:0000256" key="9">
    <source>
        <dbReference type="ARBA" id="ARBA00023002"/>
    </source>
</evidence>
<evidence type="ECO:0000256" key="1">
    <source>
        <dbReference type="ARBA" id="ARBA00001917"/>
    </source>
</evidence>
<dbReference type="GO" id="GO:0018580">
    <property type="term" value="F:nitronate monooxygenase activity"/>
    <property type="evidence" value="ECO:0007669"/>
    <property type="project" value="InterPro"/>
</dbReference>
<evidence type="ECO:0000256" key="11">
    <source>
        <dbReference type="ARBA" id="ARBA00031155"/>
    </source>
</evidence>
<keyword evidence="10 13" id="KW-0503">Monooxygenase</keyword>